<keyword evidence="3" id="KW-1185">Reference proteome</keyword>
<reference evidence="2 3" key="1">
    <citation type="submission" date="2017-06" db="EMBL/GenBank/DDBJ databases">
        <authorList>
            <person name="Kim H.J."/>
            <person name="Triplett B.A."/>
        </authorList>
    </citation>
    <scope>NUCLEOTIDE SEQUENCE [LARGE SCALE GENOMIC DNA]</scope>
    <source>
        <strain evidence="2">FRACA_ARgP5</strain>
    </source>
</reference>
<dbReference type="Proteomes" id="UP000234331">
    <property type="component" value="Unassembled WGS sequence"/>
</dbReference>
<feature type="region of interest" description="Disordered" evidence="1">
    <location>
        <begin position="41"/>
        <end position="65"/>
    </location>
</feature>
<protein>
    <submittedName>
        <fullName evidence="2">Uncharacterized protein</fullName>
    </submittedName>
</protein>
<dbReference type="AlphaFoldDB" id="A0A2I2KR82"/>
<proteinExistence type="predicted"/>
<gene>
    <name evidence="2" type="ORF">FRACA_2260005</name>
</gene>
<organism evidence="2 3">
    <name type="scientific">Frankia canadensis</name>
    <dbReference type="NCBI Taxonomy" id="1836972"/>
    <lineage>
        <taxon>Bacteria</taxon>
        <taxon>Bacillati</taxon>
        <taxon>Actinomycetota</taxon>
        <taxon>Actinomycetes</taxon>
        <taxon>Frankiales</taxon>
        <taxon>Frankiaceae</taxon>
        <taxon>Frankia</taxon>
    </lineage>
</organism>
<feature type="region of interest" description="Disordered" evidence="1">
    <location>
        <begin position="133"/>
        <end position="174"/>
    </location>
</feature>
<sequence>MIVAKPRWVSPVPIRAAQAMSETPRATSGERLRRYSAVQVTAQTRRTRTGTSARPRTTIESPGPSITNTVMTKAAAARTASAVRGQRAKGPRRPFRAPGLDASEVGVPAVGVMGLRHLPSLWWTRILVGTGDAPVDQTGSRYASRGRPSPAFRRTAVSPSRRRRGQDPRRVHRL</sequence>
<feature type="compositionally biased region" description="Low complexity" evidence="1">
    <location>
        <begin position="41"/>
        <end position="58"/>
    </location>
</feature>
<evidence type="ECO:0000313" key="3">
    <source>
        <dbReference type="Proteomes" id="UP000234331"/>
    </source>
</evidence>
<feature type="compositionally biased region" description="Basic and acidic residues" evidence="1">
    <location>
        <begin position="165"/>
        <end position="174"/>
    </location>
</feature>
<name>A0A2I2KR82_9ACTN</name>
<evidence type="ECO:0000313" key="2">
    <source>
        <dbReference type="EMBL" id="SNQ48178.1"/>
    </source>
</evidence>
<accession>A0A2I2KR82</accession>
<evidence type="ECO:0000256" key="1">
    <source>
        <dbReference type="SAM" id="MobiDB-lite"/>
    </source>
</evidence>
<dbReference type="EMBL" id="FZMO01000142">
    <property type="protein sequence ID" value="SNQ48178.1"/>
    <property type="molecule type" value="Genomic_DNA"/>
</dbReference>